<feature type="compositionally biased region" description="Low complexity" evidence="1">
    <location>
        <begin position="99"/>
        <end position="111"/>
    </location>
</feature>
<gene>
    <name evidence="3" type="ORF">UMAG_04799</name>
</gene>
<proteinExistence type="predicted"/>
<dbReference type="GO" id="GO:1903259">
    <property type="term" value="P:exon-exon junction complex disassembly"/>
    <property type="evidence" value="ECO:0000318"/>
    <property type="project" value="GO_Central"/>
</dbReference>
<dbReference type="PANTHER" id="PTHR22959">
    <property type="entry name" value="PYM PROTEIN"/>
    <property type="match status" value="1"/>
</dbReference>
<dbReference type="OMA" id="NFAPLEP"/>
<dbReference type="eggNOG" id="ENOG502RWV1">
    <property type="taxonomic scope" value="Eukaryota"/>
</dbReference>
<accession>A0A0D1DW43</accession>
<dbReference type="InterPro" id="IPR015362">
    <property type="entry name" value="WIBG_mago-bd"/>
</dbReference>
<dbReference type="InterPro" id="IPR039333">
    <property type="entry name" value="PYM1"/>
</dbReference>
<dbReference type="STRING" id="237631.A0A0D1DW43"/>
<dbReference type="GO" id="GO:0035145">
    <property type="term" value="C:exon-exon junction complex"/>
    <property type="evidence" value="ECO:0000318"/>
    <property type="project" value="GO_Central"/>
</dbReference>
<sequence length="251" mass="27046">MSGGTGSRESKATAAGIVERADTQQRVIPESRRADGSIRKERRVRPGFTPVEDVVRYRPSKARQADEARRRAIPGRAASPVASIGSTACSPQEPSPPIATTSKTSDTAPTTRHSGVARSSIASDGKSRAQQPRGKFAPLQQTSESRQLKLSATRTVAAPETDHSQQASGSESKSWRNSRLRKTQAPKASLDEATAVSVARDQDRLGDGYVVDRETKDEDQTTAKGKTSAEDDDLASQLHNLRIDLTKEAQK</sequence>
<feature type="compositionally biased region" description="Basic and acidic residues" evidence="1">
    <location>
        <begin position="19"/>
        <end position="39"/>
    </location>
</feature>
<dbReference type="EMBL" id="CM003156">
    <property type="protein sequence ID" value="KIS66735.1"/>
    <property type="molecule type" value="Genomic_DNA"/>
</dbReference>
<feature type="compositionally biased region" description="Basic and acidic residues" evidence="1">
    <location>
        <begin position="200"/>
        <end position="221"/>
    </location>
</feature>
<dbReference type="RefSeq" id="XP_011391662.1">
    <property type="nucleotide sequence ID" value="XM_011393360.1"/>
</dbReference>
<dbReference type="GO" id="GO:0005737">
    <property type="term" value="C:cytoplasm"/>
    <property type="evidence" value="ECO:0000318"/>
    <property type="project" value="GO_Central"/>
</dbReference>
<dbReference type="AlphaFoldDB" id="A0A0D1DW43"/>
<dbReference type="OrthoDB" id="21625at2759"/>
<reference evidence="3 4" key="1">
    <citation type="journal article" date="2006" name="Nature">
        <title>Insights from the genome of the biotrophic fungal plant pathogen Ustilago maydis.</title>
        <authorList>
            <person name="Kamper J."/>
            <person name="Kahmann R."/>
            <person name="Bolker M."/>
            <person name="Ma L.J."/>
            <person name="Brefort T."/>
            <person name="Saville B.J."/>
            <person name="Banuett F."/>
            <person name="Kronstad J.W."/>
            <person name="Gold S.E."/>
            <person name="Muller O."/>
            <person name="Perlin M.H."/>
            <person name="Wosten H.A."/>
            <person name="de Vries R."/>
            <person name="Ruiz-Herrera J."/>
            <person name="Reynaga-Pena C.G."/>
            <person name="Snetselaar K."/>
            <person name="McCann M."/>
            <person name="Perez-Martin J."/>
            <person name="Feldbrugge M."/>
            <person name="Basse C.W."/>
            <person name="Steinberg G."/>
            <person name="Ibeas J.I."/>
            <person name="Holloman W."/>
            <person name="Guzman P."/>
            <person name="Farman M."/>
            <person name="Stajich J.E."/>
            <person name="Sentandreu R."/>
            <person name="Gonzalez-Prieto J.M."/>
            <person name="Kennell J.C."/>
            <person name="Molina L."/>
            <person name="Schirawski J."/>
            <person name="Mendoza-Mendoza A."/>
            <person name="Greilinger D."/>
            <person name="Munch K."/>
            <person name="Rossel N."/>
            <person name="Scherer M."/>
            <person name="Vranes M."/>
            <person name="Ladendorf O."/>
            <person name="Vincon V."/>
            <person name="Fuchs U."/>
            <person name="Sandrock B."/>
            <person name="Meng S."/>
            <person name="Ho E.C."/>
            <person name="Cahill M.J."/>
            <person name="Boyce K.J."/>
            <person name="Klose J."/>
            <person name="Klosterman S.J."/>
            <person name="Deelstra H.J."/>
            <person name="Ortiz-Castellanos L."/>
            <person name="Li W."/>
            <person name="Sanchez-Alonso P."/>
            <person name="Schreier P.H."/>
            <person name="Hauser-Hahn I."/>
            <person name="Vaupel M."/>
            <person name="Koopmann E."/>
            <person name="Friedrich G."/>
            <person name="Voss H."/>
            <person name="Schluter T."/>
            <person name="Margolis J."/>
            <person name="Platt D."/>
            <person name="Swimmer C."/>
            <person name="Gnirke A."/>
            <person name="Chen F."/>
            <person name="Vysotskaia V."/>
            <person name="Mannhaupt G."/>
            <person name="Guldener U."/>
            <person name="Munsterkotter M."/>
            <person name="Haase D."/>
            <person name="Oesterheld M."/>
            <person name="Mewes H.W."/>
            <person name="Mauceli E.W."/>
            <person name="DeCaprio D."/>
            <person name="Wade C.M."/>
            <person name="Butler J."/>
            <person name="Young S."/>
            <person name="Jaffe D.B."/>
            <person name="Calvo S."/>
            <person name="Nusbaum C."/>
            <person name="Galagan J."/>
            <person name="Birren B.W."/>
        </authorList>
    </citation>
    <scope>NUCLEOTIDE SEQUENCE [LARGE SCALE GENOMIC DNA]</scope>
    <source>
        <strain evidence="4">DSM 14603 / FGSC 9021 / UM521</strain>
    </source>
</reference>
<dbReference type="SUPFAM" id="SSF101931">
    <property type="entry name" value="Pym (Within the bgcn gene intron protein, WIBG), N-terminal domain"/>
    <property type="match status" value="1"/>
</dbReference>
<feature type="region of interest" description="Disordered" evidence="1">
    <location>
        <begin position="1"/>
        <end position="235"/>
    </location>
</feature>
<dbReference type="InParanoid" id="A0A0D1DW43"/>
<dbReference type="VEuPathDB" id="FungiDB:UMAG_04799"/>
<dbReference type="PANTHER" id="PTHR22959:SF0">
    <property type="entry name" value="PARTNER OF Y14 AND MAGO"/>
    <property type="match status" value="1"/>
</dbReference>
<dbReference type="SMART" id="SM01273">
    <property type="entry name" value="Mago-bind"/>
    <property type="match status" value="1"/>
</dbReference>
<keyword evidence="4" id="KW-1185">Reference proteome</keyword>
<evidence type="ECO:0000259" key="2">
    <source>
        <dbReference type="SMART" id="SM01273"/>
    </source>
</evidence>
<dbReference type="GeneID" id="23564866"/>
<dbReference type="InterPro" id="IPR036348">
    <property type="entry name" value="WIBG_N_sf"/>
</dbReference>
<name>A0A0D1DW43_MYCMD</name>
<feature type="compositionally biased region" description="Polar residues" evidence="1">
    <location>
        <begin position="164"/>
        <end position="175"/>
    </location>
</feature>
<protein>
    <recommendedName>
        <fullName evidence="2">WIBG Mago-binding domain-containing protein</fullName>
    </recommendedName>
</protein>
<dbReference type="KEGG" id="uma:UMAG_04799"/>
<evidence type="ECO:0000313" key="3">
    <source>
        <dbReference type="EMBL" id="KIS66735.1"/>
    </source>
</evidence>
<dbReference type="Pfam" id="PF09282">
    <property type="entry name" value="Mago-bind"/>
    <property type="match status" value="1"/>
</dbReference>
<evidence type="ECO:0000313" key="4">
    <source>
        <dbReference type="Proteomes" id="UP000000561"/>
    </source>
</evidence>
<feature type="domain" description="WIBG Mago-binding" evidence="2">
    <location>
        <begin position="24"/>
        <end position="50"/>
    </location>
</feature>
<evidence type="ECO:0000256" key="1">
    <source>
        <dbReference type="SAM" id="MobiDB-lite"/>
    </source>
</evidence>
<organism evidence="3 4">
    <name type="scientific">Mycosarcoma maydis</name>
    <name type="common">Corn smut fungus</name>
    <name type="synonym">Ustilago maydis</name>
    <dbReference type="NCBI Taxonomy" id="5270"/>
    <lineage>
        <taxon>Eukaryota</taxon>
        <taxon>Fungi</taxon>
        <taxon>Dikarya</taxon>
        <taxon>Basidiomycota</taxon>
        <taxon>Ustilaginomycotina</taxon>
        <taxon>Ustilaginomycetes</taxon>
        <taxon>Ustilaginales</taxon>
        <taxon>Ustilaginaceae</taxon>
        <taxon>Mycosarcoma</taxon>
    </lineage>
</organism>
<dbReference type="Proteomes" id="UP000000561">
    <property type="component" value="Chromosome 17"/>
</dbReference>
<dbReference type="GO" id="GO:0003723">
    <property type="term" value="F:RNA binding"/>
    <property type="evidence" value="ECO:0000318"/>
    <property type="project" value="GO_Central"/>
</dbReference>
<feature type="compositionally biased region" description="Polar residues" evidence="1">
    <location>
        <begin position="139"/>
        <end position="154"/>
    </location>
</feature>